<gene>
    <name evidence="1" type="ORF">FYJ50_07085</name>
</gene>
<reference evidence="1 2" key="1">
    <citation type="submission" date="2019-08" db="EMBL/GenBank/DDBJ databases">
        <title>In-depth cultivation of the pig gut microbiome towards novel bacterial diversity and tailored functional studies.</title>
        <authorList>
            <person name="Wylensek D."/>
            <person name="Hitch T.C.A."/>
            <person name="Clavel T."/>
        </authorList>
    </citation>
    <scope>NUCLEOTIDE SEQUENCE [LARGE SCALE GENOMIC DNA]</scope>
    <source>
        <strain evidence="1 2">LKV-178-WT-2G</strain>
    </source>
</reference>
<dbReference type="InterPro" id="IPR011990">
    <property type="entry name" value="TPR-like_helical_dom_sf"/>
</dbReference>
<dbReference type="Gene3D" id="1.25.40.10">
    <property type="entry name" value="Tetratricopeptide repeat domain"/>
    <property type="match status" value="1"/>
</dbReference>
<evidence type="ECO:0000313" key="1">
    <source>
        <dbReference type="EMBL" id="MSS01860.1"/>
    </source>
</evidence>
<dbReference type="RefSeq" id="WP_154460530.1">
    <property type="nucleotide sequence ID" value="NZ_VUMM01000013.1"/>
</dbReference>
<protein>
    <submittedName>
        <fullName evidence="1">Uncharacterized protein</fullName>
    </submittedName>
</protein>
<dbReference type="AlphaFoldDB" id="A0A7X2N3Q1"/>
<dbReference type="EMBL" id="VUMM01000013">
    <property type="protein sequence ID" value="MSS01860.1"/>
    <property type="molecule type" value="Genomic_DNA"/>
</dbReference>
<sequence length="117" mass="13928">MKNLEEECKKLIACHEYRKCENKIKEAMFQDPHSAIPHNLMGILMEKEKNHVQAMKHFRASYALDPTYIPARYNMEQYGSMNFVVECAYSEKDCQIQKDSQFKEVYDAHNVRHLIRK</sequence>
<dbReference type="Proteomes" id="UP000470082">
    <property type="component" value="Unassembled WGS sequence"/>
</dbReference>
<organism evidence="1 2">
    <name type="scientific">Floccifex porci</name>
    <dbReference type="NCBI Taxonomy" id="2606629"/>
    <lineage>
        <taxon>Bacteria</taxon>
        <taxon>Bacillati</taxon>
        <taxon>Bacillota</taxon>
        <taxon>Erysipelotrichia</taxon>
        <taxon>Erysipelotrichales</taxon>
        <taxon>Erysipelotrichaceae</taxon>
        <taxon>Floccifex</taxon>
    </lineage>
</organism>
<accession>A0A7X2N3Q1</accession>
<dbReference type="SUPFAM" id="SSF48452">
    <property type="entry name" value="TPR-like"/>
    <property type="match status" value="1"/>
</dbReference>
<name>A0A7X2N3Q1_9FIRM</name>
<proteinExistence type="predicted"/>
<keyword evidence="2" id="KW-1185">Reference proteome</keyword>
<evidence type="ECO:0000313" key="2">
    <source>
        <dbReference type="Proteomes" id="UP000470082"/>
    </source>
</evidence>
<comment type="caution">
    <text evidence="1">The sequence shown here is derived from an EMBL/GenBank/DDBJ whole genome shotgun (WGS) entry which is preliminary data.</text>
</comment>